<dbReference type="GO" id="GO:0046872">
    <property type="term" value="F:metal ion binding"/>
    <property type="evidence" value="ECO:0007669"/>
    <property type="project" value="UniProtKB-KW"/>
</dbReference>
<proteinExistence type="inferred from homology"/>
<dbReference type="SUPFAM" id="SSF102114">
    <property type="entry name" value="Radical SAM enzymes"/>
    <property type="match status" value="1"/>
</dbReference>
<evidence type="ECO:0000256" key="7">
    <source>
        <dbReference type="ARBA" id="ARBA00023004"/>
    </source>
</evidence>
<keyword evidence="8" id="KW-0411">Iron-sulfur</keyword>
<evidence type="ECO:0000256" key="8">
    <source>
        <dbReference type="ARBA" id="ARBA00023014"/>
    </source>
</evidence>
<dbReference type="SFLD" id="SFLDG01066">
    <property type="entry name" value="organic_radical-activating_enz"/>
    <property type="match status" value="1"/>
</dbReference>
<dbReference type="PROSITE" id="PS01087">
    <property type="entry name" value="RADICAL_ACTIVATING"/>
    <property type="match status" value="1"/>
</dbReference>
<organism evidence="10 11">
    <name type="scientific">Faecalicatena contorta</name>
    <dbReference type="NCBI Taxonomy" id="39482"/>
    <lineage>
        <taxon>Bacteria</taxon>
        <taxon>Bacillati</taxon>
        <taxon>Bacillota</taxon>
        <taxon>Clostridia</taxon>
        <taxon>Lachnospirales</taxon>
        <taxon>Lachnospiraceae</taxon>
        <taxon>Faecalicatena</taxon>
    </lineage>
</organism>
<dbReference type="Pfam" id="PF04055">
    <property type="entry name" value="Radical_SAM"/>
    <property type="match status" value="1"/>
</dbReference>
<comment type="cofactor">
    <cofactor evidence="1">
        <name>[4Fe-4S] cluster</name>
        <dbReference type="ChEBI" id="CHEBI:49883"/>
    </cofactor>
</comment>
<keyword evidence="3" id="KW-0004">4Fe-4S</keyword>
<dbReference type="GO" id="GO:0051539">
    <property type="term" value="F:4 iron, 4 sulfur cluster binding"/>
    <property type="evidence" value="ECO:0007669"/>
    <property type="project" value="UniProtKB-KW"/>
</dbReference>
<dbReference type="PANTHER" id="PTHR30352:SF4">
    <property type="entry name" value="PYRUVATE FORMATE-LYASE 2-ACTIVATING ENZYME"/>
    <property type="match status" value="1"/>
</dbReference>
<dbReference type="PROSITE" id="PS51918">
    <property type="entry name" value="RADICAL_SAM"/>
    <property type="match status" value="1"/>
</dbReference>
<reference evidence="10 11" key="1">
    <citation type="submission" date="2015-09" db="EMBL/GenBank/DDBJ databases">
        <authorList>
            <consortium name="Pathogen Informatics"/>
        </authorList>
    </citation>
    <scope>NUCLEOTIDE SEQUENCE [LARGE SCALE GENOMIC DNA]</scope>
    <source>
        <strain evidence="10 11">2789STDY5834876</strain>
    </source>
</reference>
<dbReference type="PANTHER" id="PTHR30352">
    <property type="entry name" value="PYRUVATE FORMATE-LYASE-ACTIVATING ENZYME"/>
    <property type="match status" value="1"/>
</dbReference>
<keyword evidence="7" id="KW-0408">Iron</keyword>
<dbReference type="InterPro" id="IPR012839">
    <property type="entry name" value="Organic_radical_activase"/>
</dbReference>
<dbReference type="Proteomes" id="UP000095544">
    <property type="component" value="Unassembled WGS sequence"/>
</dbReference>
<name>A0A174FLS7_9FIRM</name>
<dbReference type="STRING" id="39482.ERS852491_02434"/>
<dbReference type="GO" id="GO:0016491">
    <property type="term" value="F:oxidoreductase activity"/>
    <property type="evidence" value="ECO:0007669"/>
    <property type="project" value="UniProtKB-KW"/>
</dbReference>
<dbReference type="NCBIfam" id="TIGR02494">
    <property type="entry name" value="PFLE_PFLC"/>
    <property type="match status" value="1"/>
</dbReference>
<dbReference type="InterPro" id="IPR001989">
    <property type="entry name" value="Radical_activat_CS"/>
</dbReference>
<dbReference type="EC" id="1.97.1.-" evidence="10"/>
<accession>A0A174FLS7</accession>
<evidence type="ECO:0000313" key="11">
    <source>
        <dbReference type="Proteomes" id="UP000095544"/>
    </source>
</evidence>
<evidence type="ECO:0000313" key="10">
    <source>
        <dbReference type="EMBL" id="CUO51212.1"/>
    </source>
</evidence>
<dbReference type="InterPro" id="IPR013785">
    <property type="entry name" value="Aldolase_TIM"/>
</dbReference>
<dbReference type="InterPro" id="IPR058240">
    <property type="entry name" value="rSAM_sf"/>
</dbReference>
<gene>
    <name evidence="10" type="primary">hpdA_4</name>
    <name evidence="10" type="ORF">ERS852491_02434</name>
</gene>
<keyword evidence="4" id="KW-0949">S-adenosyl-L-methionine</keyword>
<evidence type="ECO:0000256" key="5">
    <source>
        <dbReference type="ARBA" id="ARBA00022723"/>
    </source>
</evidence>
<evidence type="ECO:0000256" key="2">
    <source>
        <dbReference type="ARBA" id="ARBA00009777"/>
    </source>
</evidence>
<protein>
    <submittedName>
        <fullName evidence="10">4-hydroxyphenylacetate decarboxylase activating enzyme</fullName>
        <ecNumber evidence="10">1.97.1.-</ecNumber>
    </submittedName>
</protein>
<dbReference type="AlphaFoldDB" id="A0A174FLS7"/>
<dbReference type="EMBL" id="CYZU01000021">
    <property type="protein sequence ID" value="CUO51212.1"/>
    <property type="molecule type" value="Genomic_DNA"/>
</dbReference>
<evidence type="ECO:0000256" key="4">
    <source>
        <dbReference type="ARBA" id="ARBA00022691"/>
    </source>
</evidence>
<dbReference type="InterPro" id="IPR007197">
    <property type="entry name" value="rSAM"/>
</dbReference>
<dbReference type="PIRSF" id="PIRSF000371">
    <property type="entry name" value="PFL_act_enz"/>
    <property type="match status" value="1"/>
</dbReference>
<evidence type="ECO:0000256" key="1">
    <source>
        <dbReference type="ARBA" id="ARBA00001966"/>
    </source>
</evidence>
<keyword evidence="6 10" id="KW-0560">Oxidoreductase</keyword>
<evidence type="ECO:0000259" key="9">
    <source>
        <dbReference type="PROSITE" id="PS51918"/>
    </source>
</evidence>
<dbReference type="InterPro" id="IPR034457">
    <property type="entry name" value="Organic_radical-activating"/>
</dbReference>
<feature type="domain" description="Radical SAM core" evidence="9">
    <location>
        <begin position="27"/>
        <end position="266"/>
    </location>
</feature>
<evidence type="ECO:0000256" key="3">
    <source>
        <dbReference type="ARBA" id="ARBA00022485"/>
    </source>
</evidence>
<sequence>MEERNRSMEDYLNTKGRIFDIQRYSIHDGNGIRTIVFLKGCVLRCRWCCNPESQKYEIETMMVQGEPKVIGEDVTVKEVMETVEKDRTYYRRTGGGLTLSGGESLCQPEFAAALLRAASEAGISTAMESMGCADYKVIEGLLPYLDQYLLDIKHMNPAKHKAFTGRSNELMVENAMKIAKSGMTELSIRVPVIPGFNDTKEEIRDIAEYTKALGSVKRLHLLPYHRLGQDKYEGLGREYLMGNAEPPSNETMEMLLKTAELASGIECQIGG</sequence>
<dbReference type="Gene3D" id="3.20.20.70">
    <property type="entry name" value="Aldolase class I"/>
    <property type="match status" value="1"/>
</dbReference>
<comment type="similarity">
    <text evidence="2">Belongs to the organic radical-activating enzymes family.</text>
</comment>
<evidence type="ECO:0000256" key="6">
    <source>
        <dbReference type="ARBA" id="ARBA00023002"/>
    </source>
</evidence>
<keyword evidence="5" id="KW-0479">Metal-binding</keyword>
<dbReference type="SFLD" id="SFLDS00029">
    <property type="entry name" value="Radical_SAM"/>
    <property type="match status" value="1"/>
</dbReference>